<keyword evidence="2" id="KW-0328">Glycosyltransferase</keyword>
<dbReference type="InterPro" id="IPR029044">
    <property type="entry name" value="Nucleotide-diphossugar_trans"/>
</dbReference>
<evidence type="ECO:0000313" key="7">
    <source>
        <dbReference type="Proteomes" id="UP000186383"/>
    </source>
</evidence>
<proteinExistence type="inferred from homology"/>
<evidence type="ECO:0000313" key="6">
    <source>
        <dbReference type="EMBL" id="KKP86019.1"/>
    </source>
</evidence>
<evidence type="ECO:0000256" key="4">
    <source>
        <dbReference type="SAM" id="Phobius"/>
    </source>
</evidence>
<keyword evidence="3 6" id="KW-0808">Transferase</keyword>
<evidence type="ECO:0000256" key="3">
    <source>
        <dbReference type="ARBA" id="ARBA00022679"/>
    </source>
</evidence>
<dbReference type="Pfam" id="PF00535">
    <property type="entry name" value="Glycos_transf_2"/>
    <property type="match status" value="1"/>
</dbReference>
<accession>A0A0G0CVY4</accession>
<keyword evidence="4" id="KW-1133">Transmembrane helix</keyword>
<dbReference type="AlphaFoldDB" id="A0A0G0CVY4"/>
<feature type="transmembrane region" description="Helical" evidence="4">
    <location>
        <begin position="6"/>
        <end position="28"/>
    </location>
</feature>
<feature type="transmembrane region" description="Helical" evidence="4">
    <location>
        <begin position="350"/>
        <end position="369"/>
    </location>
</feature>
<evidence type="ECO:0000259" key="5">
    <source>
        <dbReference type="Pfam" id="PF00535"/>
    </source>
</evidence>
<evidence type="ECO:0000256" key="2">
    <source>
        <dbReference type="ARBA" id="ARBA00022676"/>
    </source>
</evidence>
<dbReference type="Gene3D" id="3.90.550.10">
    <property type="entry name" value="Spore Coat Polysaccharide Biosynthesis Protein SpsA, Chain A"/>
    <property type="match status" value="1"/>
</dbReference>
<feature type="domain" description="Glycosyltransferase 2-like" evidence="5">
    <location>
        <begin position="50"/>
        <end position="216"/>
    </location>
</feature>
<comment type="caution">
    <text evidence="6">The sequence shown here is derived from an EMBL/GenBank/DDBJ whole genome shotgun (WGS) entry which is preliminary data.</text>
</comment>
<evidence type="ECO:0000256" key="1">
    <source>
        <dbReference type="ARBA" id="ARBA00006739"/>
    </source>
</evidence>
<dbReference type="Proteomes" id="UP000186383">
    <property type="component" value="Unassembled WGS sequence"/>
</dbReference>
<dbReference type="InterPro" id="IPR001173">
    <property type="entry name" value="Glyco_trans_2-like"/>
</dbReference>
<feature type="transmembrane region" description="Helical" evidence="4">
    <location>
        <begin position="381"/>
        <end position="399"/>
    </location>
</feature>
<protein>
    <submittedName>
        <fullName evidence="6">Glycosyltransferase involved in cell wall biogenesis</fullName>
    </submittedName>
</protein>
<name>A0A0G0CVY4_9BACT</name>
<comment type="similarity">
    <text evidence="1">Belongs to the glycosyltransferase 2 family.</text>
</comment>
<dbReference type="CDD" id="cd06423">
    <property type="entry name" value="CESA_like"/>
    <property type="match status" value="1"/>
</dbReference>
<keyword evidence="4" id="KW-0812">Transmembrane</keyword>
<dbReference type="PANTHER" id="PTHR43630">
    <property type="entry name" value="POLY-BETA-1,6-N-ACETYL-D-GLUCOSAMINE SYNTHASE"/>
    <property type="match status" value="1"/>
</dbReference>
<sequence>MASISNIVFYVLTFLSVYVQVFFLITFLENRKKIITRNGTIKLAKYPKVTVIVPCWDEEKTIYKTVRSLLDLNYPKDKLKIFLIDDGSTDGTWNAILKFSKHPNVKIFHKENGGKYTALNLGLEHVETDFLGCLDADSIADPESLIRIMSYFEKDSDVMAVAPSIVALKSKNIIQGAQRAEYDMSVYIKKMLGLMGAIHVAPGPLTIFRKKVFDDLGPYRHAHNTEDMEIAYRMQKNHYKIEQCNDAYIYTNTPGTITKLFKQRLRWIYGFINNTIDYRNIIFRKKYGNFSLFTVPSSIISIFAVSFLFGKMAYGLSSFLFSKVIEFETVGLGFVSKTNFPDLFFVDTQSPFFIIIVLYFLIVFSIILGKKMTEGKWSFSFNTFYFFLIFSVIGPFWLLKAVYNTILSRKPAWR</sequence>
<organism evidence="6 7">
    <name type="scientific">Candidatus Nomurabacteria bacterium GW2011_GWA1_35_8</name>
    <dbReference type="NCBI Taxonomy" id="1618727"/>
    <lineage>
        <taxon>Bacteria</taxon>
        <taxon>Candidatus Nomuraibacteriota</taxon>
    </lineage>
</organism>
<dbReference type="EMBL" id="LBQW01000001">
    <property type="protein sequence ID" value="KKP86019.1"/>
    <property type="molecule type" value="Genomic_DNA"/>
</dbReference>
<dbReference type="PANTHER" id="PTHR43630:SF1">
    <property type="entry name" value="POLY-BETA-1,6-N-ACETYL-D-GLUCOSAMINE SYNTHASE"/>
    <property type="match status" value="1"/>
</dbReference>
<reference evidence="6 7" key="1">
    <citation type="journal article" date="2015" name="Nature">
        <title>rRNA introns, odd ribosomes, and small enigmatic genomes across a large radiation of phyla.</title>
        <authorList>
            <person name="Brown C.T."/>
            <person name="Hug L.A."/>
            <person name="Thomas B.C."/>
            <person name="Sharon I."/>
            <person name="Castelle C.J."/>
            <person name="Singh A."/>
            <person name="Wilkins M.J."/>
            <person name="Williams K.H."/>
            <person name="Banfield J.F."/>
        </authorList>
    </citation>
    <scope>NUCLEOTIDE SEQUENCE [LARGE SCALE GENOMIC DNA]</scope>
</reference>
<keyword evidence="4" id="KW-0472">Membrane</keyword>
<gene>
    <name evidence="6" type="ORF">UR88_C0001G0021</name>
</gene>
<feature type="transmembrane region" description="Helical" evidence="4">
    <location>
        <begin position="287"/>
        <end position="309"/>
    </location>
</feature>
<dbReference type="SUPFAM" id="SSF53448">
    <property type="entry name" value="Nucleotide-diphospho-sugar transferases"/>
    <property type="match status" value="1"/>
</dbReference>
<dbReference type="GO" id="GO:0016757">
    <property type="term" value="F:glycosyltransferase activity"/>
    <property type="evidence" value="ECO:0007669"/>
    <property type="project" value="UniProtKB-KW"/>
</dbReference>